<dbReference type="EMBL" id="AMCI01006254">
    <property type="protein sequence ID" value="EJW94643.1"/>
    <property type="molecule type" value="Genomic_DNA"/>
</dbReference>
<accession>J9FJQ5</accession>
<proteinExistence type="predicted"/>
<dbReference type="AlphaFoldDB" id="J9FJQ5"/>
<organism evidence="1">
    <name type="scientific">gut metagenome</name>
    <dbReference type="NCBI Taxonomy" id="749906"/>
    <lineage>
        <taxon>unclassified sequences</taxon>
        <taxon>metagenomes</taxon>
        <taxon>organismal metagenomes</taxon>
    </lineage>
</organism>
<reference evidence="1" key="1">
    <citation type="journal article" date="2012" name="PLoS ONE">
        <title>Gene sets for utilization of primary and secondary nutrition supplies in the distal gut of endangered iberian lynx.</title>
        <authorList>
            <person name="Alcaide M."/>
            <person name="Messina E."/>
            <person name="Richter M."/>
            <person name="Bargiela R."/>
            <person name="Peplies J."/>
            <person name="Huws S.A."/>
            <person name="Newbold C.J."/>
            <person name="Golyshin P.N."/>
            <person name="Simon M.A."/>
            <person name="Lopez G."/>
            <person name="Yakimov M.M."/>
            <person name="Ferrer M."/>
        </authorList>
    </citation>
    <scope>NUCLEOTIDE SEQUENCE</scope>
</reference>
<name>J9FJQ5_9ZZZZ</name>
<comment type="caution">
    <text evidence="1">The sequence shown here is derived from an EMBL/GenBank/DDBJ whole genome shotgun (WGS) entry which is preliminary data.</text>
</comment>
<evidence type="ECO:0000313" key="1">
    <source>
        <dbReference type="EMBL" id="EJW94643.1"/>
    </source>
</evidence>
<protein>
    <submittedName>
        <fullName evidence="1">Uncharacterized protein</fullName>
    </submittedName>
</protein>
<gene>
    <name evidence="1" type="ORF">EVA_17249</name>
</gene>
<sequence length="46" mass="5107">MINTCYLNHMINMAHHIHKAGTLVILIDIPVENANLSHTTILGQCP</sequence>